<name>A0A6J5NFY6_9CAUD</name>
<organism evidence="1">
    <name type="scientific">uncultured Caudovirales phage</name>
    <dbReference type="NCBI Taxonomy" id="2100421"/>
    <lineage>
        <taxon>Viruses</taxon>
        <taxon>Duplodnaviria</taxon>
        <taxon>Heunggongvirae</taxon>
        <taxon>Uroviricota</taxon>
        <taxon>Caudoviricetes</taxon>
        <taxon>Peduoviridae</taxon>
        <taxon>Maltschvirus</taxon>
        <taxon>Maltschvirus maltsch</taxon>
    </lineage>
</organism>
<sequence length="99" mass="9883">MTVRAPFNPNRGGNQVVTPGAASASVTINPISKSVRLVNSGANICHVRIGTGGQTATTGDLPIRAGSEVILSKGEGEDTLAHISAAGTTLHIQPGQGGV</sequence>
<reference evidence="1" key="1">
    <citation type="submission" date="2020-04" db="EMBL/GenBank/DDBJ databases">
        <authorList>
            <person name="Chiriac C."/>
            <person name="Salcher M."/>
            <person name="Ghai R."/>
            <person name="Kavagutti S V."/>
        </authorList>
    </citation>
    <scope>NUCLEOTIDE SEQUENCE</scope>
</reference>
<evidence type="ECO:0000313" key="1">
    <source>
        <dbReference type="EMBL" id="CAB4156125.1"/>
    </source>
</evidence>
<gene>
    <name evidence="1" type="ORF">UFOVP670_56</name>
</gene>
<proteinExistence type="predicted"/>
<dbReference type="EMBL" id="LR796632">
    <property type="protein sequence ID" value="CAB4156125.1"/>
    <property type="molecule type" value="Genomic_DNA"/>
</dbReference>
<protein>
    <submittedName>
        <fullName evidence="1">Uncharacterized protein</fullName>
    </submittedName>
</protein>
<accession>A0A6J5NFY6</accession>